<dbReference type="SUPFAM" id="SSF53300">
    <property type="entry name" value="vWA-like"/>
    <property type="match status" value="1"/>
</dbReference>
<feature type="compositionally biased region" description="Acidic residues" evidence="2">
    <location>
        <begin position="327"/>
        <end position="339"/>
    </location>
</feature>
<proteinExistence type="inferred from homology"/>
<dbReference type="InterPro" id="IPR041628">
    <property type="entry name" value="ChlI/MoxR_AAA_lid"/>
</dbReference>
<keyword evidence="5" id="KW-1185">Reference proteome</keyword>
<dbReference type="Pfam" id="PF17863">
    <property type="entry name" value="AAA_lid_2"/>
    <property type="match status" value="1"/>
</dbReference>
<gene>
    <name evidence="4" type="ORF">HNR45_000283</name>
</gene>
<dbReference type="PANTHER" id="PTHR35023:SF1">
    <property type="entry name" value="MG-PROTOPORPHYRIN IX CHELATASE"/>
    <property type="match status" value="1"/>
</dbReference>
<organism evidence="4 5">
    <name type="scientific">Negativicoccus succinicivorans</name>
    <dbReference type="NCBI Taxonomy" id="620903"/>
    <lineage>
        <taxon>Bacteria</taxon>
        <taxon>Bacillati</taxon>
        <taxon>Bacillota</taxon>
        <taxon>Negativicutes</taxon>
        <taxon>Veillonellales</taxon>
        <taxon>Veillonellaceae</taxon>
        <taxon>Negativicoccus</taxon>
    </lineage>
</organism>
<dbReference type="GO" id="GO:0005524">
    <property type="term" value="F:ATP binding"/>
    <property type="evidence" value="ECO:0007669"/>
    <property type="project" value="InterPro"/>
</dbReference>
<dbReference type="InterPro" id="IPR002035">
    <property type="entry name" value="VWF_A"/>
</dbReference>
<dbReference type="Proteomes" id="UP000591941">
    <property type="component" value="Unassembled WGS sequence"/>
</dbReference>
<dbReference type="GeneID" id="93485573"/>
<dbReference type="GO" id="GO:0016851">
    <property type="term" value="F:magnesium chelatase activity"/>
    <property type="evidence" value="ECO:0007669"/>
    <property type="project" value="UniProtKB-EC"/>
</dbReference>
<keyword evidence="4" id="KW-0436">Ligase</keyword>
<reference evidence="4 5" key="1">
    <citation type="submission" date="2020-08" db="EMBL/GenBank/DDBJ databases">
        <title>Genomic Encyclopedia of Type Strains, Phase IV (KMG-IV): sequencing the most valuable type-strain genomes for metagenomic binning, comparative biology and taxonomic classification.</title>
        <authorList>
            <person name="Goeker M."/>
        </authorList>
    </citation>
    <scope>NUCLEOTIDE SEQUENCE [LARGE SCALE GENOMIC DNA]</scope>
    <source>
        <strain evidence="4 5">DSM 21255</strain>
    </source>
</reference>
<dbReference type="Pfam" id="PF07728">
    <property type="entry name" value="AAA_5"/>
    <property type="match status" value="1"/>
</dbReference>
<dbReference type="Gene3D" id="3.40.50.300">
    <property type="entry name" value="P-loop containing nucleotide triphosphate hydrolases"/>
    <property type="match status" value="1"/>
</dbReference>
<protein>
    <submittedName>
        <fullName evidence="4">Magnesium chelatase subunit D</fullName>
        <ecNumber evidence="4">6.6.1.1</ecNumber>
    </submittedName>
</protein>
<comment type="similarity">
    <text evidence="1">Belongs to the Mg-chelatase subunits D/I family.</text>
</comment>
<dbReference type="Gene3D" id="3.40.50.410">
    <property type="entry name" value="von Willebrand factor, type A domain"/>
    <property type="match status" value="1"/>
</dbReference>
<dbReference type="GO" id="GO:0016887">
    <property type="term" value="F:ATP hydrolysis activity"/>
    <property type="evidence" value="ECO:0007669"/>
    <property type="project" value="InterPro"/>
</dbReference>
<dbReference type="SMART" id="SM00327">
    <property type="entry name" value="VWA"/>
    <property type="match status" value="1"/>
</dbReference>
<evidence type="ECO:0000256" key="1">
    <source>
        <dbReference type="ARBA" id="ARBA00005799"/>
    </source>
</evidence>
<comment type="caution">
    <text evidence="4">The sequence shown here is derived from an EMBL/GenBank/DDBJ whole genome shotgun (WGS) entry which is preliminary data.</text>
</comment>
<dbReference type="Gene3D" id="1.10.8.80">
    <property type="entry name" value="Magnesium chelatase subunit I, C-Terminal domain"/>
    <property type="match status" value="1"/>
</dbReference>
<dbReference type="InterPro" id="IPR011704">
    <property type="entry name" value="ATPase_dyneun-rel_AAA"/>
</dbReference>
<dbReference type="CDD" id="cd01451">
    <property type="entry name" value="vWA_Magnesium_chelatase"/>
    <property type="match status" value="1"/>
</dbReference>
<dbReference type="AlphaFoldDB" id="A0A841R1I5"/>
<dbReference type="PROSITE" id="PS50234">
    <property type="entry name" value="VWFA"/>
    <property type="match status" value="1"/>
</dbReference>
<evidence type="ECO:0000313" key="5">
    <source>
        <dbReference type="Proteomes" id="UP000591941"/>
    </source>
</evidence>
<evidence type="ECO:0000259" key="3">
    <source>
        <dbReference type="PROSITE" id="PS50234"/>
    </source>
</evidence>
<dbReference type="InterPro" id="IPR052989">
    <property type="entry name" value="Mg-chelatase_DI-like"/>
</dbReference>
<dbReference type="OrthoDB" id="9775079at2"/>
<feature type="domain" description="VWFA" evidence="3">
    <location>
        <begin position="452"/>
        <end position="633"/>
    </location>
</feature>
<dbReference type="InterPro" id="IPR041702">
    <property type="entry name" value="BchD/ChlD_VWA"/>
</dbReference>
<dbReference type="PANTHER" id="PTHR35023">
    <property type="entry name" value="CHELATASE-RELATED"/>
    <property type="match status" value="1"/>
</dbReference>
<name>A0A841R1I5_9FIRM</name>
<dbReference type="EMBL" id="JACHHI010000001">
    <property type="protein sequence ID" value="MBB6477261.1"/>
    <property type="molecule type" value="Genomic_DNA"/>
</dbReference>
<dbReference type="Pfam" id="PF13519">
    <property type="entry name" value="VWA_2"/>
    <property type="match status" value="1"/>
</dbReference>
<evidence type="ECO:0000256" key="2">
    <source>
        <dbReference type="SAM" id="MobiDB-lite"/>
    </source>
</evidence>
<feature type="region of interest" description="Disordered" evidence="2">
    <location>
        <begin position="282"/>
        <end position="355"/>
    </location>
</feature>
<feature type="compositionally biased region" description="Pro residues" evidence="2">
    <location>
        <begin position="344"/>
        <end position="353"/>
    </location>
</feature>
<accession>A0A841R1I5</accession>
<dbReference type="SUPFAM" id="SSF52540">
    <property type="entry name" value="P-loop containing nucleoside triphosphate hydrolases"/>
    <property type="match status" value="1"/>
</dbReference>
<dbReference type="InterPro" id="IPR036465">
    <property type="entry name" value="vWFA_dom_sf"/>
</dbReference>
<evidence type="ECO:0000313" key="4">
    <source>
        <dbReference type="EMBL" id="MBB6477261.1"/>
    </source>
</evidence>
<sequence length="635" mass="70624">MSYPYIYPFVAVVGQDDVKEAILLALVNPKIGGLLISGSKATAKSTLLRSAMALTEQTLVELPLSATEDRVFGHIDLEKTLADGKRIFLPGLLAKADQQILYIDEINLLRRDLLAAILQVHETHENKIEREGLSYSHPTDFMLVGTMNPQEGTLSDALLDRFGMFVNAQAETDPAKRQEIVRRVLAYEKDRIAFVQRYAEETEKLRKKVITAQAIIPQMEVPAPMLQLAAVYSENAWLAGHRGDIILLEATKAVAALAGRNFLIPDDMERAAYFVLPHRMHQPEHASQEQPEQQPPQPPDQSDDDSAEMPPQNDARELPPPPSNLPEDNDFDTNDDDSHEADTPPNPQMPLPPETWEDINKAFSALQLQVTMNVDRFKRKGSGKRQRTKTDLKQGRYIRAVPMAHEVTDLALDATIRAAAPYQKQREKHGLAIALEKDDLRQKVREKRTGTVFLFCVDASGSMGAKHRMGAVKGAIYGLLQEAYQKRDRIGLITFRRNTAELLLPVTRSIDLAQKALKELPTGGKTPLAAALEMSLAVLAQLKFQDPEVRPVFLLVTDGRATSSLSGGNPVDEAIELGEKLRRTGAAMVVIDTETDFISMGIAKKLSSSMGATYYHVKDLSDEKVLRIVQDHYQH</sequence>
<dbReference type="EC" id="6.6.1.1" evidence="4"/>
<dbReference type="InterPro" id="IPR027417">
    <property type="entry name" value="P-loop_NTPase"/>
</dbReference>
<dbReference type="RefSeq" id="WP_024048998.1">
    <property type="nucleotide sequence ID" value="NZ_CABWNB010000001.1"/>
</dbReference>